<name>A0A1H3NEG0_9PSEU</name>
<dbReference type="Proteomes" id="UP000199515">
    <property type="component" value="Unassembled WGS sequence"/>
</dbReference>
<organism evidence="1 2">
    <name type="scientific">Amycolatopsis xylanica</name>
    <dbReference type="NCBI Taxonomy" id="589385"/>
    <lineage>
        <taxon>Bacteria</taxon>
        <taxon>Bacillati</taxon>
        <taxon>Actinomycetota</taxon>
        <taxon>Actinomycetes</taxon>
        <taxon>Pseudonocardiales</taxon>
        <taxon>Pseudonocardiaceae</taxon>
        <taxon>Amycolatopsis</taxon>
    </lineage>
</organism>
<sequence>MIQALIFDFDGLLVDTETAVLASWRETFAEFGLELPMDVWHTVIGTHRTAQVMFDLLEDHAGPLDRLAYRARSRARVLAMLESEGTRPGVSAYLDDAATLGLRLGVASSSSAEWVEGHLARLGLRERFDTVVTGDRFPAKPRPDLYLAALAAVRADAADAVAFEDSPNGVTAAKAADLLCVAVPNPITASLSFDHADLVLPSFTDKSLGEVLQTLGS</sequence>
<reference evidence="1 2" key="1">
    <citation type="submission" date="2016-10" db="EMBL/GenBank/DDBJ databases">
        <authorList>
            <person name="de Groot N.N."/>
        </authorList>
    </citation>
    <scope>NUCLEOTIDE SEQUENCE [LARGE SCALE GENOMIC DNA]</scope>
    <source>
        <strain evidence="1 2">CPCC 202699</strain>
    </source>
</reference>
<evidence type="ECO:0000313" key="1">
    <source>
        <dbReference type="EMBL" id="SDY87297.1"/>
    </source>
</evidence>
<keyword evidence="2" id="KW-1185">Reference proteome</keyword>
<dbReference type="InterPro" id="IPR041492">
    <property type="entry name" value="HAD_2"/>
</dbReference>
<dbReference type="AlphaFoldDB" id="A0A1H3NEG0"/>
<dbReference type="InterPro" id="IPR036412">
    <property type="entry name" value="HAD-like_sf"/>
</dbReference>
<protein>
    <submittedName>
        <fullName evidence="1">Haloacid dehalogenase superfamily, subfamily IA, variant 3 with third motif having DD or ED</fullName>
    </submittedName>
</protein>
<dbReference type="Pfam" id="PF13419">
    <property type="entry name" value="HAD_2"/>
    <property type="match status" value="1"/>
</dbReference>
<dbReference type="SFLD" id="SFLDS00003">
    <property type="entry name" value="Haloacid_Dehalogenase"/>
    <property type="match status" value="1"/>
</dbReference>
<gene>
    <name evidence="1" type="ORF">SAMN05421504_107258</name>
</gene>
<proteinExistence type="predicted"/>
<dbReference type="RefSeq" id="WP_091294724.1">
    <property type="nucleotide sequence ID" value="NZ_FNON01000007.1"/>
</dbReference>
<dbReference type="InterPro" id="IPR023198">
    <property type="entry name" value="PGP-like_dom2"/>
</dbReference>
<dbReference type="SFLD" id="SFLDG01129">
    <property type="entry name" value="C1.5:_HAD__Beta-PGM__Phosphata"/>
    <property type="match status" value="1"/>
</dbReference>
<dbReference type="Gene3D" id="1.10.150.240">
    <property type="entry name" value="Putative phosphatase, domain 2"/>
    <property type="match status" value="1"/>
</dbReference>
<dbReference type="EMBL" id="FNON01000007">
    <property type="protein sequence ID" value="SDY87297.1"/>
    <property type="molecule type" value="Genomic_DNA"/>
</dbReference>
<accession>A0A1H3NEG0</accession>
<dbReference type="Gene3D" id="3.40.50.1000">
    <property type="entry name" value="HAD superfamily/HAD-like"/>
    <property type="match status" value="1"/>
</dbReference>
<dbReference type="InterPro" id="IPR006439">
    <property type="entry name" value="HAD-SF_hydro_IA"/>
</dbReference>
<dbReference type="NCBIfam" id="TIGR01509">
    <property type="entry name" value="HAD-SF-IA-v3"/>
    <property type="match status" value="1"/>
</dbReference>
<dbReference type="PANTHER" id="PTHR18901">
    <property type="entry name" value="2-DEOXYGLUCOSE-6-PHOSPHATE PHOSPHATASE 2"/>
    <property type="match status" value="1"/>
</dbReference>
<dbReference type="OrthoDB" id="9797743at2"/>
<dbReference type="InterPro" id="IPR023214">
    <property type="entry name" value="HAD_sf"/>
</dbReference>
<evidence type="ECO:0000313" key="2">
    <source>
        <dbReference type="Proteomes" id="UP000199515"/>
    </source>
</evidence>
<dbReference type="PANTHER" id="PTHR18901:SF38">
    <property type="entry name" value="PSEUDOURIDINE-5'-PHOSPHATASE"/>
    <property type="match status" value="1"/>
</dbReference>
<dbReference type="SUPFAM" id="SSF56784">
    <property type="entry name" value="HAD-like"/>
    <property type="match status" value="1"/>
</dbReference>
<dbReference type="STRING" id="589385.SAMN05421504_107258"/>